<dbReference type="InterPro" id="IPR050631">
    <property type="entry name" value="PheA/TfdB_FAD_monoxygenase"/>
</dbReference>
<name>A0A1H1ZD16_9MICO</name>
<dbReference type="PANTHER" id="PTHR43476">
    <property type="entry name" value="3-(3-HYDROXY-PHENYL)PROPIONATE/3-HYDROXYCINNAMIC ACID HYDROXYLASE"/>
    <property type="match status" value="1"/>
</dbReference>
<evidence type="ECO:0000256" key="1">
    <source>
        <dbReference type="ARBA" id="ARBA00023002"/>
    </source>
</evidence>
<evidence type="ECO:0000256" key="2">
    <source>
        <dbReference type="SAM" id="MobiDB-lite"/>
    </source>
</evidence>
<keyword evidence="1" id="KW-0560">Oxidoreductase</keyword>
<evidence type="ECO:0000313" key="4">
    <source>
        <dbReference type="EMBL" id="MCP2367031.1"/>
    </source>
</evidence>
<dbReference type="AlphaFoldDB" id="A0A1H1ZD16"/>
<dbReference type="EMBL" id="LT629755">
    <property type="protein sequence ID" value="SDT31457.1"/>
    <property type="molecule type" value="Genomic_DNA"/>
</dbReference>
<protein>
    <submittedName>
        <fullName evidence="4 5">2-polyprenyl-6-methoxyphenol hydroxylase</fullName>
    </submittedName>
</protein>
<feature type="region of interest" description="Disordered" evidence="2">
    <location>
        <begin position="1"/>
        <end position="23"/>
    </location>
</feature>
<dbReference type="InterPro" id="IPR002938">
    <property type="entry name" value="FAD-bd"/>
</dbReference>
<evidence type="ECO:0000313" key="6">
    <source>
        <dbReference type="Proteomes" id="UP000199482"/>
    </source>
</evidence>
<keyword evidence="7" id="KW-1185">Reference proteome</keyword>
<dbReference type="GO" id="GO:0019622">
    <property type="term" value="P:3-(3-hydroxy)phenylpropionate catabolic process"/>
    <property type="evidence" value="ECO:0007669"/>
    <property type="project" value="TreeGrafter"/>
</dbReference>
<gene>
    <name evidence="4" type="ORF">BCL57_001185</name>
    <name evidence="5" type="ORF">SAMN04489721_3110</name>
</gene>
<dbReference type="Gene3D" id="3.30.70.2450">
    <property type="match status" value="1"/>
</dbReference>
<dbReference type="Pfam" id="PF01494">
    <property type="entry name" value="FAD_binding_3"/>
    <property type="match status" value="1"/>
</dbReference>
<sequence length="404" mass="42561">MSDEAASVSASAAARTDGDGDGHDGGRIHDVAVVGAGSVGLLLACLLARRGLDVVVLERRPTPPPPTASSRAIGIHPPGLRALDVAGIGDEVRRRAVEIRDGRVTCEGRTLGAMRFPNAGLVRSLPQREVEAMLEDRLATAPSVRMRRGVEVSTIRDRGTHVVVRGTSAGESVGVAARYAVGADGVRSGIRSLMGADWHRRGGRASYVMCDTVDDTDARQSALLHFEPAGVVESFPMPGGRRRWVAWVRRPPTELDATAMATIVATRTGAAFSTDGAGAPTAFEAAQHLARPIAAGRVALVGDAAHEISPIGGQGMNLGWIDAVHLDRELARALAAGAPIDVFEAYDRSRRAAALRATRQAAFNMRMGAPASGLRLRTRNAAVRVLALPGLRGVLARAFTMQWL</sequence>
<evidence type="ECO:0000259" key="3">
    <source>
        <dbReference type="Pfam" id="PF01494"/>
    </source>
</evidence>
<feature type="compositionally biased region" description="Low complexity" evidence="2">
    <location>
        <begin position="1"/>
        <end position="14"/>
    </location>
</feature>
<dbReference type="RefSeq" id="WP_092674397.1">
    <property type="nucleotide sequence ID" value="NZ_BMDN01000002.1"/>
</dbReference>
<proteinExistence type="predicted"/>
<dbReference type="GO" id="GO:0071949">
    <property type="term" value="F:FAD binding"/>
    <property type="evidence" value="ECO:0007669"/>
    <property type="project" value="InterPro"/>
</dbReference>
<evidence type="ECO:0000313" key="7">
    <source>
        <dbReference type="Proteomes" id="UP000893823"/>
    </source>
</evidence>
<reference evidence="5" key="1">
    <citation type="submission" date="2016-10" db="EMBL/GenBank/DDBJ databases">
        <authorList>
            <person name="de Groot N.N."/>
        </authorList>
    </citation>
    <scope>NUCLEOTIDE SEQUENCE [LARGE SCALE GENOMIC DNA]</scope>
    <source>
        <strain evidence="5">CPCC 202695</strain>
    </source>
</reference>
<reference evidence="6" key="2">
    <citation type="submission" date="2016-10" db="EMBL/GenBank/DDBJ databases">
        <authorList>
            <person name="Varghese N."/>
            <person name="Submissions S."/>
        </authorList>
    </citation>
    <scope>NUCLEOTIDE SEQUENCE [LARGE SCALE GENOMIC DNA]</scope>
    <source>
        <strain evidence="6">CPCC 202695</strain>
    </source>
</reference>
<dbReference type="Proteomes" id="UP000893823">
    <property type="component" value="Unassembled WGS sequence"/>
</dbReference>
<dbReference type="Proteomes" id="UP000199482">
    <property type="component" value="Chromosome I"/>
</dbReference>
<dbReference type="InterPro" id="IPR036188">
    <property type="entry name" value="FAD/NAD-bd_sf"/>
</dbReference>
<accession>A0A1H1ZD16</accession>
<dbReference type="EMBL" id="SODL02000002">
    <property type="protein sequence ID" value="MCP2367031.1"/>
    <property type="molecule type" value="Genomic_DNA"/>
</dbReference>
<reference evidence="4" key="3">
    <citation type="submission" date="2022-06" db="EMBL/GenBank/DDBJ databases">
        <title>Genomic Encyclopedia of Type Strains, Phase III (KMG-III): the genomes of soil and plant-associated and newly described type strains.</title>
        <authorList>
            <person name="Whitman W."/>
        </authorList>
    </citation>
    <scope>NUCLEOTIDE SEQUENCE</scope>
    <source>
        <strain evidence="4">CPCC 202695</strain>
    </source>
</reference>
<dbReference type="PRINTS" id="PR00420">
    <property type="entry name" value="RNGMNOXGNASE"/>
</dbReference>
<dbReference type="SUPFAM" id="SSF51905">
    <property type="entry name" value="FAD/NAD(P)-binding domain"/>
    <property type="match status" value="1"/>
</dbReference>
<evidence type="ECO:0000313" key="5">
    <source>
        <dbReference type="EMBL" id="SDT31457.1"/>
    </source>
</evidence>
<dbReference type="STRING" id="589382.SAMN04489721_3110"/>
<dbReference type="Gene3D" id="3.50.50.60">
    <property type="entry name" value="FAD/NAD(P)-binding domain"/>
    <property type="match status" value="1"/>
</dbReference>
<feature type="domain" description="FAD-binding" evidence="3">
    <location>
        <begin position="30"/>
        <end position="360"/>
    </location>
</feature>
<organism evidence="5 6">
    <name type="scientific">Agromyces flavus</name>
    <dbReference type="NCBI Taxonomy" id="589382"/>
    <lineage>
        <taxon>Bacteria</taxon>
        <taxon>Bacillati</taxon>
        <taxon>Actinomycetota</taxon>
        <taxon>Actinomycetes</taxon>
        <taxon>Micrococcales</taxon>
        <taxon>Microbacteriaceae</taxon>
        <taxon>Agromyces</taxon>
    </lineage>
</organism>
<dbReference type="GO" id="GO:0008688">
    <property type="term" value="F:3-(3-hydroxyphenyl)propionate hydroxylase activity"/>
    <property type="evidence" value="ECO:0007669"/>
    <property type="project" value="TreeGrafter"/>
</dbReference>
<dbReference type="PANTHER" id="PTHR43476:SF3">
    <property type="entry name" value="FAD-BINDING MONOOXYGENASE"/>
    <property type="match status" value="1"/>
</dbReference>